<accession>A0ABR4XMA7</accession>
<keyword evidence="11" id="KW-1015">Disulfide bond</keyword>
<protein>
    <recommendedName>
        <fullName evidence="17">Zinc-dependent metalloproteinase lipoprotein, BF0631 family</fullName>
    </recommendedName>
</protein>
<dbReference type="RefSeq" id="WP_036790113.1">
    <property type="nucleotide sequence ID" value="NZ_JQZV01000008.1"/>
</dbReference>
<evidence type="ECO:0000313" key="16">
    <source>
        <dbReference type="Proteomes" id="UP000030101"/>
    </source>
</evidence>
<dbReference type="Gene3D" id="3.40.390.10">
    <property type="entry name" value="Collagenase (Catalytic Domain)"/>
    <property type="match status" value="1"/>
</dbReference>
<dbReference type="InterPro" id="IPR013783">
    <property type="entry name" value="Ig-like_fold"/>
</dbReference>
<keyword evidence="6" id="KW-0378">Hydrolase</keyword>
<dbReference type="InterPro" id="IPR008754">
    <property type="entry name" value="Peptidase_M43"/>
</dbReference>
<dbReference type="Pfam" id="PF13004">
    <property type="entry name" value="BACON"/>
    <property type="match status" value="1"/>
</dbReference>
<evidence type="ECO:0000256" key="7">
    <source>
        <dbReference type="ARBA" id="ARBA00022807"/>
    </source>
</evidence>
<dbReference type="InterPro" id="IPR024361">
    <property type="entry name" value="BACON"/>
</dbReference>
<dbReference type="CDD" id="cd14948">
    <property type="entry name" value="BACON"/>
    <property type="match status" value="1"/>
</dbReference>
<evidence type="ECO:0000256" key="4">
    <source>
        <dbReference type="ARBA" id="ARBA00022723"/>
    </source>
</evidence>
<evidence type="ECO:0000256" key="12">
    <source>
        <dbReference type="SAM" id="MobiDB-lite"/>
    </source>
</evidence>
<keyword evidence="16" id="KW-1185">Reference proteome</keyword>
<evidence type="ECO:0000313" key="15">
    <source>
        <dbReference type="EMBL" id="KGN92736.1"/>
    </source>
</evidence>
<keyword evidence="7" id="KW-0788">Thiol protease</keyword>
<comment type="similarity">
    <text evidence="1">Belongs to the peptidase C25 family.</text>
</comment>
<evidence type="ECO:0000256" key="6">
    <source>
        <dbReference type="ARBA" id="ARBA00022801"/>
    </source>
</evidence>
<keyword evidence="3" id="KW-0645">Protease</keyword>
<dbReference type="Proteomes" id="UP000030101">
    <property type="component" value="Unassembled WGS sequence"/>
</dbReference>
<dbReference type="NCBIfam" id="TIGR03952">
    <property type="entry name" value="metzin_BF0631"/>
    <property type="match status" value="1"/>
</dbReference>
<keyword evidence="4" id="KW-0479">Metal-binding</keyword>
<proteinExistence type="inferred from homology"/>
<evidence type="ECO:0000256" key="9">
    <source>
        <dbReference type="ARBA" id="ARBA00023026"/>
    </source>
</evidence>
<evidence type="ECO:0000256" key="2">
    <source>
        <dbReference type="ARBA" id="ARBA00008721"/>
    </source>
</evidence>
<evidence type="ECO:0000259" key="13">
    <source>
        <dbReference type="Pfam" id="PF05572"/>
    </source>
</evidence>
<dbReference type="Gene3D" id="2.60.40.10">
    <property type="entry name" value="Immunoglobulins"/>
    <property type="match status" value="1"/>
</dbReference>
<gene>
    <name evidence="15" type="ORF">HQ43_04425</name>
</gene>
<evidence type="ECO:0000256" key="5">
    <source>
        <dbReference type="ARBA" id="ARBA00022729"/>
    </source>
</evidence>
<evidence type="ECO:0000256" key="8">
    <source>
        <dbReference type="ARBA" id="ARBA00022833"/>
    </source>
</evidence>
<reference evidence="15 16" key="1">
    <citation type="submission" date="2014-08" db="EMBL/GenBank/DDBJ databases">
        <title>Porphyromonas canoris strain:OH2762 Genome sequencing.</title>
        <authorList>
            <person name="Wallis C."/>
            <person name="Deusch O."/>
            <person name="O'Flynn C."/>
            <person name="Davis I."/>
            <person name="Jospin G."/>
            <person name="Darling A.E."/>
            <person name="Coil D.A."/>
            <person name="Alexiev A."/>
            <person name="Horsfall A."/>
            <person name="Kirkwood N."/>
            <person name="Harris S."/>
            <person name="Eisen J.A."/>
        </authorList>
    </citation>
    <scope>NUCLEOTIDE SEQUENCE [LARGE SCALE GENOMIC DNA]</scope>
    <source>
        <strain evidence="16">COT-108 OH2762</strain>
    </source>
</reference>
<evidence type="ECO:0000256" key="11">
    <source>
        <dbReference type="ARBA" id="ARBA00023157"/>
    </source>
</evidence>
<dbReference type="SUPFAM" id="SSF55486">
    <property type="entry name" value="Metalloproteases ('zincins'), catalytic domain"/>
    <property type="match status" value="1"/>
</dbReference>
<keyword evidence="5" id="KW-0732">Signal</keyword>
<organism evidence="15 16">
    <name type="scientific">Porphyromonas canoris</name>
    <dbReference type="NCBI Taxonomy" id="36875"/>
    <lineage>
        <taxon>Bacteria</taxon>
        <taxon>Pseudomonadati</taxon>
        <taxon>Bacteroidota</taxon>
        <taxon>Bacteroidia</taxon>
        <taxon>Bacteroidales</taxon>
        <taxon>Porphyromonadaceae</taxon>
        <taxon>Porphyromonas</taxon>
    </lineage>
</organism>
<keyword evidence="8" id="KW-0862">Zinc</keyword>
<sequence>MRKYLFPLLFLTSIFLLGGCRSKNRNEINDKVLSFSEKSIDFDFNSNTKRVTIKSQGAWKIEEPPHWIKLYPLSGQGNTVLTVSVNSFDSSLERQGTIKVSSGIYSDNLQIKQSGLPLDKASARYKIPVIFHLLTHKDVPEVAAVKTEKLEEYLKHVNERYRGALGGNTVDNNVEFVLASVDSDGKPLPERGIKRHVWHKAETPFDEIVGTKTQNVIDMCWDFNAYINVFIFKFTRKKNSNTVTLGVATLPYMPESHPVKGLPQVNTNYIASKNWIYASSVVINSDFLKYNSNHIATYVGNTLAHELGHYVGLYHAFTEKDKESSPPPPPCTDSDHCPDTQQYDREHYVKKVQEYVSSPSFDKNNPEHIKRLFERDKCDFQGIFTSFNIMDYFYCRNLGFTADQRSRMRQVLYHGLLIPGAKYRGGVRVGRGDVPQDMEAPRISDCPEHDVHILEHIH</sequence>
<evidence type="ECO:0000256" key="1">
    <source>
        <dbReference type="ARBA" id="ARBA00006067"/>
    </source>
</evidence>
<dbReference type="EMBL" id="JQZV01000008">
    <property type="protein sequence ID" value="KGN92736.1"/>
    <property type="molecule type" value="Genomic_DNA"/>
</dbReference>
<feature type="domain" description="BACON" evidence="14">
    <location>
        <begin position="58"/>
        <end position="113"/>
    </location>
</feature>
<name>A0ABR4XMA7_9PORP</name>
<evidence type="ECO:0000259" key="14">
    <source>
        <dbReference type="Pfam" id="PF13004"/>
    </source>
</evidence>
<dbReference type="InterPro" id="IPR024079">
    <property type="entry name" value="MetalloPept_cat_dom_sf"/>
</dbReference>
<dbReference type="PANTHER" id="PTHR47466">
    <property type="match status" value="1"/>
</dbReference>
<evidence type="ECO:0000256" key="3">
    <source>
        <dbReference type="ARBA" id="ARBA00022670"/>
    </source>
</evidence>
<dbReference type="InterPro" id="IPR023852">
    <property type="entry name" value="Metalloproteinase_lipop_BF0631"/>
</dbReference>
<dbReference type="PROSITE" id="PS51257">
    <property type="entry name" value="PROKAR_LIPOPROTEIN"/>
    <property type="match status" value="1"/>
</dbReference>
<evidence type="ECO:0000256" key="10">
    <source>
        <dbReference type="ARBA" id="ARBA00023049"/>
    </source>
</evidence>
<evidence type="ECO:0008006" key="17">
    <source>
        <dbReference type="Google" id="ProtNLM"/>
    </source>
</evidence>
<dbReference type="Pfam" id="PF05572">
    <property type="entry name" value="Peptidase_M43"/>
    <property type="match status" value="1"/>
</dbReference>
<comment type="caution">
    <text evidence="15">The sequence shown here is derived from an EMBL/GenBank/DDBJ whole genome shotgun (WGS) entry which is preliminary data.</text>
</comment>
<feature type="domain" description="Peptidase M43 pregnancy-associated plasma-A" evidence="13">
    <location>
        <begin position="211"/>
        <end position="412"/>
    </location>
</feature>
<keyword evidence="10" id="KW-0482">Metalloprotease</keyword>
<feature type="region of interest" description="Disordered" evidence="12">
    <location>
        <begin position="319"/>
        <end position="340"/>
    </location>
</feature>
<comment type="similarity">
    <text evidence="2">Belongs to the peptidase M43B family.</text>
</comment>
<dbReference type="PANTHER" id="PTHR47466:SF1">
    <property type="entry name" value="METALLOPROTEASE MEP1 (AFU_ORTHOLOGUE AFUA_1G07730)-RELATED"/>
    <property type="match status" value="1"/>
</dbReference>
<keyword evidence="9" id="KW-0843">Virulence</keyword>